<feature type="compositionally biased region" description="Low complexity" evidence="1">
    <location>
        <begin position="50"/>
        <end position="62"/>
    </location>
</feature>
<dbReference type="OrthoDB" id="29523at2759"/>
<feature type="domain" description="G-patch" evidence="2">
    <location>
        <begin position="651"/>
        <end position="697"/>
    </location>
</feature>
<evidence type="ECO:0000259" key="2">
    <source>
        <dbReference type="PROSITE" id="PS50174"/>
    </source>
</evidence>
<dbReference type="PROSITE" id="PS50174">
    <property type="entry name" value="G_PATCH"/>
    <property type="match status" value="2"/>
</dbReference>
<feature type="region of interest" description="Disordered" evidence="1">
    <location>
        <begin position="551"/>
        <end position="607"/>
    </location>
</feature>
<feature type="compositionally biased region" description="Basic residues" evidence="1">
    <location>
        <begin position="381"/>
        <end position="393"/>
    </location>
</feature>
<dbReference type="SMART" id="SM00443">
    <property type="entry name" value="G_patch"/>
    <property type="match status" value="2"/>
</dbReference>
<evidence type="ECO:0008006" key="6">
    <source>
        <dbReference type="Google" id="ProtNLM"/>
    </source>
</evidence>
<dbReference type="CDD" id="cd02646">
    <property type="entry name" value="R3H_G-patch"/>
    <property type="match status" value="1"/>
</dbReference>
<evidence type="ECO:0000256" key="1">
    <source>
        <dbReference type="SAM" id="MobiDB-lite"/>
    </source>
</evidence>
<accession>A0A9R0K6D3</accession>
<feature type="domain" description="G-patch" evidence="2">
    <location>
        <begin position="748"/>
        <end position="794"/>
    </location>
</feature>
<feature type="domain" description="R3H" evidence="3">
    <location>
        <begin position="464"/>
        <end position="529"/>
    </location>
</feature>
<dbReference type="Pfam" id="PF01585">
    <property type="entry name" value="G-patch"/>
    <property type="match status" value="2"/>
</dbReference>
<dbReference type="GO" id="GO:0003676">
    <property type="term" value="F:nucleic acid binding"/>
    <property type="evidence" value="ECO:0007669"/>
    <property type="project" value="UniProtKB-UniRule"/>
</dbReference>
<feature type="region of interest" description="Disordered" evidence="1">
    <location>
        <begin position="342"/>
        <end position="397"/>
    </location>
</feature>
<dbReference type="PROSITE" id="PS51061">
    <property type="entry name" value="R3H"/>
    <property type="match status" value="1"/>
</dbReference>
<dbReference type="InterPro" id="IPR000467">
    <property type="entry name" value="G_patch_dom"/>
</dbReference>
<dbReference type="PANTHER" id="PTHR47423">
    <property type="entry name" value="G-PATCH DOMAIN CONTAINING PROTEIN"/>
    <property type="match status" value="1"/>
</dbReference>
<organism evidence="4 5">
    <name type="scientific">Spinacia oleracea</name>
    <name type="common">Spinach</name>
    <dbReference type="NCBI Taxonomy" id="3562"/>
    <lineage>
        <taxon>Eukaryota</taxon>
        <taxon>Viridiplantae</taxon>
        <taxon>Streptophyta</taxon>
        <taxon>Embryophyta</taxon>
        <taxon>Tracheophyta</taxon>
        <taxon>Spermatophyta</taxon>
        <taxon>Magnoliopsida</taxon>
        <taxon>eudicotyledons</taxon>
        <taxon>Gunneridae</taxon>
        <taxon>Pentapetalae</taxon>
        <taxon>Caryophyllales</taxon>
        <taxon>Chenopodiaceae</taxon>
        <taxon>Chenopodioideae</taxon>
        <taxon>Anserineae</taxon>
        <taxon>Spinacia</taxon>
    </lineage>
</organism>
<feature type="region of interest" description="Disordered" evidence="1">
    <location>
        <begin position="708"/>
        <end position="745"/>
    </location>
</feature>
<evidence type="ECO:0000259" key="3">
    <source>
        <dbReference type="PROSITE" id="PS51061"/>
    </source>
</evidence>
<proteinExistence type="predicted"/>
<keyword evidence="4" id="KW-1185">Reference proteome</keyword>
<reference evidence="4" key="1">
    <citation type="journal article" date="2021" name="Nat. Commun.">
        <title>Genomic analyses provide insights into spinach domestication and the genetic basis of agronomic traits.</title>
        <authorList>
            <person name="Cai X."/>
            <person name="Sun X."/>
            <person name="Xu C."/>
            <person name="Sun H."/>
            <person name="Wang X."/>
            <person name="Ge C."/>
            <person name="Zhang Z."/>
            <person name="Wang Q."/>
            <person name="Fei Z."/>
            <person name="Jiao C."/>
            <person name="Wang Q."/>
        </authorList>
    </citation>
    <scope>NUCLEOTIDE SEQUENCE [LARGE SCALE GENOMIC DNA]</scope>
    <source>
        <strain evidence="4">cv. Varoflay</strain>
    </source>
</reference>
<evidence type="ECO:0000313" key="4">
    <source>
        <dbReference type="Proteomes" id="UP000813463"/>
    </source>
</evidence>
<name>A0A9R0K6D3_SPIOL</name>
<dbReference type="InterPro" id="IPR034082">
    <property type="entry name" value="R3H_G-patch"/>
</dbReference>
<feature type="compositionally biased region" description="Acidic residues" evidence="1">
    <location>
        <begin position="267"/>
        <end position="288"/>
    </location>
</feature>
<dbReference type="Gene3D" id="3.30.1370.50">
    <property type="entry name" value="R3H-like domain"/>
    <property type="match status" value="1"/>
</dbReference>
<protein>
    <recommendedName>
        <fullName evidence="6">Protein SQS1</fullName>
    </recommendedName>
</protein>
<feature type="region of interest" description="Disordered" evidence="1">
    <location>
        <begin position="420"/>
        <end position="451"/>
    </location>
</feature>
<feature type="compositionally biased region" description="Acidic residues" evidence="1">
    <location>
        <begin position="297"/>
        <end position="313"/>
    </location>
</feature>
<feature type="region of interest" description="Disordered" evidence="1">
    <location>
        <begin position="1"/>
        <end position="67"/>
    </location>
</feature>
<reference evidence="5" key="2">
    <citation type="submission" date="2025-08" db="UniProtKB">
        <authorList>
            <consortium name="RefSeq"/>
        </authorList>
    </citation>
    <scope>IDENTIFICATION</scope>
    <source>
        <tissue evidence="5">Leaf</tissue>
    </source>
</reference>
<dbReference type="InterPro" id="IPR001374">
    <property type="entry name" value="R3H_dom"/>
</dbReference>
<sequence length="796" mass="86392">MGGGKRRPINKSKPRRVTRQSLFVEGGILAGLDSPHSSTPRRGNNHKLRSGNSKNGSNSDSKAAVRKSPANSYRYDYPFVDFKEPCIGVKNDEGSSIGLHPVILLGKDSKIVAFEDSIPSMGPSKVDYRYEYNSDFVLGESSHCGLGFSDEQDQTPGVTELSPGMMDEKEVEEEEEEQLHTGLGFSNHPESVASGELGSPIVVLKGEGRTNCFSANEIEEDDDDEGSMDEDKDGSGSLDEFPVKTPSSKTNSAFVSIGGVRLYTQDISDEDDDEEEDDDDDEDEDTSDEGSSSESSDSSDSEDSLNFDSDIDEDVMEDYLNGIGGSSEILKSKWLALQDLDGGAQRDGSDEDSRSPYQETLKKLSGVALQEASREYGKQKQQTKKKPSGKSKSKATDVAWSSAMDDLMFVKDPRRLSAKKKHVAQFPQSWPSEGRKGNKYRRFPGEKKKQRKEMIAVRRRERMLRRGVDLEQLNLKLKQMVLSNLDMLSFPPMHSRDCSQVQRLAGIYRLRSGCLGSGKKRFVTVSRTQHTSMPCASDEIRLKKLIGSSKDDADFPVVDTPQSGRSRSGSARKNSIKNLAGQQGSSSSRNGKVRSETKPGAYSQPVSFVPSGVIQSEMVQLSTVGAIDNSNEEVKAIDNSPSAFGSFEVHTKGFGSKMMAKMGYVEGEGLGKEGKGIASPIEAIQRPKSLGLGMAFVENSSETVNIATRSGGSARNSTPNIGSVRKSTPNVGSSRNPTPNIGAFEKHTKGFGSKMMAKMGFVEGTGLGRDSQGIVTPLAAVRRPKARGLGAEGKRS</sequence>
<dbReference type="InterPro" id="IPR036867">
    <property type="entry name" value="R3H_dom_sf"/>
</dbReference>
<gene>
    <name evidence="5" type="primary">LOC110799252</name>
</gene>
<dbReference type="PANTHER" id="PTHR47423:SF2">
    <property type="entry name" value="PROTEIN SQS1"/>
    <property type="match status" value="1"/>
</dbReference>
<feature type="compositionally biased region" description="Polar residues" evidence="1">
    <location>
        <begin position="708"/>
        <end position="739"/>
    </location>
</feature>
<feature type="region of interest" description="Disordered" evidence="1">
    <location>
        <begin position="150"/>
        <end position="313"/>
    </location>
</feature>
<dbReference type="AlphaFoldDB" id="A0A9R0K6D3"/>
<feature type="compositionally biased region" description="Acidic residues" evidence="1">
    <location>
        <begin position="217"/>
        <end position="232"/>
    </location>
</feature>
<feature type="compositionally biased region" description="Basic residues" evidence="1">
    <location>
        <begin position="1"/>
        <end position="18"/>
    </location>
</feature>
<dbReference type="KEGG" id="soe:110799252"/>
<evidence type="ECO:0000313" key="5">
    <source>
        <dbReference type="RefSeq" id="XP_021860170.1"/>
    </source>
</evidence>
<dbReference type="GeneID" id="110799252"/>
<dbReference type="RefSeq" id="XP_021860170.1">
    <property type="nucleotide sequence ID" value="XM_022004478.2"/>
</dbReference>
<dbReference type="Pfam" id="PF01424">
    <property type="entry name" value="R3H"/>
    <property type="match status" value="1"/>
</dbReference>
<feature type="compositionally biased region" description="Polar residues" evidence="1">
    <location>
        <begin position="245"/>
        <end position="254"/>
    </location>
</feature>
<feature type="compositionally biased region" description="Polar residues" evidence="1">
    <location>
        <begin position="560"/>
        <end position="590"/>
    </location>
</feature>
<dbReference type="Proteomes" id="UP000813463">
    <property type="component" value="Chromosome 2"/>
</dbReference>